<dbReference type="OrthoDB" id="5520786at2"/>
<dbReference type="CDD" id="cd00448">
    <property type="entry name" value="YjgF_YER057c_UK114_family"/>
    <property type="match status" value="1"/>
</dbReference>
<proteinExistence type="inferred from homology"/>
<dbReference type="GO" id="GO:0019239">
    <property type="term" value="F:deaminase activity"/>
    <property type="evidence" value="ECO:0007669"/>
    <property type="project" value="TreeGrafter"/>
</dbReference>
<name>A0A087LWG8_9HYPH</name>
<keyword evidence="3" id="KW-1185">Reference proteome</keyword>
<dbReference type="Gene3D" id="3.30.1330.40">
    <property type="entry name" value="RutC-like"/>
    <property type="match status" value="1"/>
</dbReference>
<dbReference type="SUPFAM" id="SSF55298">
    <property type="entry name" value="YjgF-like"/>
    <property type="match status" value="1"/>
</dbReference>
<dbReference type="InterPro" id="IPR035959">
    <property type="entry name" value="RutC-like_sf"/>
</dbReference>
<evidence type="ECO:0000313" key="3">
    <source>
        <dbReference type="Proteomes" id="UP000028981"/>
    </source>
</evidence>
<dbReference type="AlphaFoldDB" id="A0A087LWG8"/>
<dbReference type="InterPro" id="IPR006175">
    <property type="entry name" value="YjgF/YER057c/UK114"/>
</dbReference>
<dbReference type="GO" id="GO:0005829">
    <property type="term" value="C:cytosol"/>
    <property type="evidence" value="ECO:0007669"/>
    <property type="project" value="TreeGrafter"/>
</dbReference>
<dbReference type="PANTHER" id="PTHR11803:SF58">
    <property type="entry name" value="PROTEIN HMF1-RELATED"/>
    <property type="match status" value="1"/>
</dbReference>
<comment type="caution">
    <text evidence="2">The sequence shown here is derived from an EMBL/GenBank/DDBJ whole genome shotgun (WGS) entry which is preliminary data.</text>
</comment>
<comment type="similarity">
    <text evidence="1">Belongs to the RutC family.</text>
</comment>
<dbReference type="STRING" id="46914.JP75_23500"/>
<dbReference type="PANTHER" id="PTHR11803">
    <property type="entry name" value="2-IMINOBUTANOATE/2-IMINOPROPANOATE DEAMINASE RIDA"/>
    <property type="match status" value="1"/>
</dbReference>
<gene>
    <name evidence="2" type="ORF">JP75_23500</name>
</gene>
<reference evidence="2 3" key="1">
    <citation type="submission" date="2014-08" db="EMBL/GenBank/DDBJ databases">
        <authorList>
            <person name="Hassan Y.I."/>
            <person name="Lepp D."/>
            <person name="Zhou T."/>
        </authorList>
    </citation>
    <scope>NUCLEOTIDE SEQUENCE [LARGE SCALE GENOMIC DNA]</scope>
    <source>
        <strain evidence="2 3">IFO13584</strain>
    </source>
</reference>
<organism evidence="2 3">
    <name type="scientific">Devosia riboflavina</name>
    <dbReference type="NCBI Taxonomy" id="46914"/>
    <lineage>
        <taxon>Bacteria</taxon>
        <taxon>Pseudomonadati</taxon>
        <taxon>Pseudomonadota</taxon>
        <taxon>Alphaproteobacteria</taxon>
        <taxon>Hyphomicrobiales</taxon>
        <taxon>Devosiaceae</taxon>
        <taxon>Devosia</taxon>
    </lineage>
</organism>
<accession>A0A087LWG8</accession>
<evidence type="ECO:0000256" key="1">
    <source>
        <dbReference type="ARBA" id="ARBA00010552"/>
    </source>
</evidence>
<dbReference type="RefSeq" id="WP_035087205.1">
    <property type="nucleotide sequence ID" value="NZ_JQGC01000033.1"/>
</dbReference>
<sequence>MAIEYVNPSGMYQSPVFSQGIILPANARILLIGGQNSVNEKGEVVHKGDVVKQTEQALANMQKVLEAAGATVENLVKTTIIMQQDIDLRAAFGAWMAVWGNRPNPPTVTGLRVAGLANPDFLIEIEAQAVLP</sequence>
<dbReference type="EMBL" id="JQGC01000033">
    <property type="protein sequence ID" value="KFL28971.1"/>
    <property type="molecule type" value="Genomic_DNA"/>
</dbReference>
<dbReference type="Proteomes" id="UP000028981">
    <property type="component" value="Unassembled WGS sequence"/>
</dbReference>
<evidence type="ECO:0000313" key="2">
    <source>
        <dbReference type="EMBL" id="KFL28971.1"/>
    </source>
</evidence>
<dbReference type="Pfam" id="PF01042">
    <property type="entry name" value="Ribonuc_L-PSP"/>
    <property type="match status" value="1"/>
</dbReference>
<protein>
    <submittedName>
        <fullName evidence="2">Uncharacterized protein</fullName>
    </submittedName>
</protein>